<proteinExistence type="predicted"/>
<evidence type="ECO:0000256" key="1">
    <source>
        <dbReference type="SAM" id="Phobius"/>
    </source>
</evidence>
<dbReference type="Pfam" id="PF01882">
    <property type="entry name" value="DUF58"/>
    <property type="match status" value="1"/>
</dbReference>
<protein>
    <submittedName>
        <fullName evidence="3">DUF58 domain-containing protein</fullName>
    </submittedName>
</protein>
<keyword evidence="1" id="KW-1133">Transmembrane helix</keyword>
<name>A0ABW2QB10_9MICO</name>
<accession>A0ABW2QB10</accession>
<feature type="domain" description="DUF58" evidence="2">
    <location>
        <begin position="196"/>
        <end position="279"/>
    </location>
</feature>
<reference evidence="4" key="1">
    <citation type="journal article" date="2019" name="Int. J. Syst. Evol. Microbiol.">
        <title>The Global Catalogue of Microorganisms (GCM) 10K type strain sequencing project: providing services to taxonomists for standard genome sequencing and annotation.</title>
        <authorList>
            <consortium name="The Broad Institute Genomics Platform"/>
            <consortium name="The Broad Institute Genome Sequencing Center for Infectious Disease"/>
            <person name="Wu L."/>
            <person name="Ma J."/>
        </authorList>
    </citation>
    <scope>NUCLEOTIDE SEQUENCE [LARGE SCALE GENOMIC DNA]</scope>
    <source>
        <strain evidence="4">JCM 1490</strain>
    </source>
</reference>
<dbReference type="Proteomes" id="UP001596455">
    <property type="component" value="Unassembled WGS sequence"/>
</dbReference>
<evidence type="ECO:0000259" key="2">
    <source>
        <dbReference type="Pfam" id="PF01882"/>
    </source>
</evidence>
<keyword evidence="1" id="KW-0812">Transmembrane</keyword>
<gene>
    <name evidence="3" type="ORF">ACFQQL_16110</name>
</gene>
<evidence type="ECO:0000313" key="3">
    <source>
        <dbReference type="EMBL" id="MFC7406644.1"/>
    </source>
</evidence>
<evidence type="ECO:0000313" key="4">
    <source>
        <dbReference type="Proteomes" id="UP001596455"/>
    </source>
</evidence>
<comment type="caution">
    <text evidence="3">The sequence shown here is derived from an EMBL/GenBank/DDBJ whole genome shotgun (WGS) entry which is preliminary data.</text>
</comment>
<sequence length="412" mass="43969">MRLTGRGRTFLILGIAVVCLAALLGFPDITRIGALLAVLPALAAASVWRARPRLVVRREARPALLRPGDAGRVVLQVRNAGRRTLRQHLAEERLDTALGGPARFVLPRTEPGATRTAVYDVVGNRRGLYRPGPLRIGLEDPFRLAHARLTLPPSGEIVVLPAIVPLDGRGLRRHGGAGDWPTPHQVAAHGEDDVSTRAYQQGDELRRIHWPATAHHAELMVRQEEQPARRRAVLVLDSRRLAHHGTETGSFEWAASFLASVAVHLDSGGYALHLVSSDTVREERAGSVLPLPEILRHLALALPEAGDMEPVVTAARPLDAGVTVAVLGDADPGPARQLARARRTGSTGLMVVLDGTGFGGPGPSHAAAVAEGAIASGWRTRVVTGRTGVAEVWHQLSTSPSARRTSVHQGAL</sequence>
<keyword evidence="4" id="KW-1185">Reference proteome</keyword>
<keyword evidence="1" id="KW-0472">Membrane</keyword>
<dbReference type="EMBL" id="JBHTCQ010000004">
    <property type="protein sequence ID" value="MFC7406644.1"/>
    <property type="molecule type" value="Genomic_DNA"/>
</dbReference>
<organism evidence="3 4">
    <name type="scientific">Georgenia alba</name>
    <dbReference type="NCBI Taxonomy" id="2233858"/>
    <lineage>
        <taxon>Bacteria</taxon>
        <taxon>Bacillati</taxon>
        <taxon>Actinomycetota</taxon>
        <taxon>Actinomycetes</taxon>
        <taxon>Micrococcales</taxon>
        <taxon>Bogoriellaceae</taxon>
        <taxon>Georgenia</taxon>
    </lineage>
</organism>
<feature type="transmembrane region" description="Helical" evidence="1">
    <location>
        <begin position="7"/>
        <end position="26"/>
    </location>
</feature>
<dbReference type="PANTHER" id="PTHR34351">
    <property type="entry name" value="SLR1927 PROTEIN-RELATED"/>
    <property type="match status" value="1"/>
</dbReference>
<dbReference type="PANTHER" id="PTHR34351:SF1">
    <property type="entry name" value="SLR1927 PROTEIN"/>
    <property type="match status" value="1"/>
</dbReference>
<dbReference type="RefSeq" id="WP_382396183.1">
    <property type="nucleotide sequence ID" value="NZ_JBHTCQ010000004.1"/>
</dbReference>
<dbReference type="InterPro" id="IPR002881">
    <property type="entry name" value="DUF58"/>
</dbReference>